<keyword evidence="7" id="KW-1185">Reference proteome</keyword>
<evidence type="ECO:0000313" key="7">
    <source>
        <dbReference type="Proteomes" id="UP000193564"/>
    </source>
</evidence>
<dbReference type="KEGG" id="mdr:MDOR_13280"/>
<feature type="region of interest" description="Disordered" evidence="3">
    <location>
        <begin position="1"/>
        <end position="28"/>
    </location>
</feature>
<dbReference type="PANTHER" id="PTHR48081:SF8">
    <property type="entry name" value="ALPHA_BETA HYDROLASE FOLD-3 DOMAIN-CONTAINING PROTEIN-RELATED"/>
    <property type="match status" value="1"/>
</dbReference>
<dbReference type="STRING" id="126673.AWC01_05710"/>
<feature type="domain" description="Alpha/beta hydrolase fold-3" evidence="4">
    <location>
        <begin position="145"/>
        <end position="352"/>
    </location>
</feature>
<evidence type="ECO:0000256" key="1">
    <source>
        <dbReference type="ARBA" id="ARBA00010515"/>
    </source>
</evidence>
<dbReference type="FunFam" id="3.40.50.1820:FF:000089">
    <property type="entry name" value="Alpha/beta hydrolase"/>
    <property type="match status" value="1"/>
</dbReference>
<reference evidence="6 7" key="1">
    <citation type="submission" date="2016-01" db="EMBL/GenBank/DDBJ databases">
        <title>The new phylogeny of the genus Mycobacterium.</title>
        <authorList>
            <person name="Tarcisio F."/>
            <person name="Conor M."/>
            <person name="Antonella G."/>
            <person name="Elisabetta G."/>
            <person name="Giulia F.S."/>
            <person name="Sara T."/>
            <person name="Anna F."/>
            <person name="Clotilde B."/>
            <person name="Roberto B."/>
            <person name="Veronica D.S."/>
            <person name="Fabio R."/>
            <person name="Monica P."/>
            <person name="Olivier J."/>
            <person name="Enrico T."/>
            <person name="Nicola S."/>
        </authorList>
    </citation>
    <scope>NUCLEOTIDE SEQUENCE [LARGE SCALE GENOMIC DNA]</scope>
    <source>
        <strain evidence="6 7">DSM 44339</strain>
    </source>
</reference>
<proteinExistence type="inferred from homology"/>
<dbReference type="Proteomes" id="UP000467201">
    <property type="component" value="Chromosome"/>
</dbReference>
<dbReference type="EMBL" id="AP022605">
    <property type="protein sequence ID" value="BBZ07159.1"/>
    <property type="molecule type" value="Genomic_DNA"/>
</dbReference>
<dbReference type="OrthoDB" id="3181909at2"/>
<dbReference type="InterPro" id="IPR029058">
    <property type="entry name" value="AB_hydrolase_fold"/>
</dbReference>
<protein>
    <submittedName>
        <fullName evidence="6">Lipase</fullName>
    </submittedName>
</protein>
<dbReference type="InterPro" id="IPR050300">
    <property type="entry name" value="GDXG_lipolytic_enzyme"/>
</dbReference>
<gene>
    <name evidence="6" type="ORF">AWC01_05710</name>
    <name evidence="5" type="ORF">MDOR_13280</name>
</gene>
<evidence type="ECO:0000259" key="4">
    <source>
        <dbReference type="Pfam" id="PF07859"/>
    </source>
</evidence>
<feature type="compositionally biased region" description="Pro residues" evidence="3">
    <location>
        <begin position="1"/>
        <end position="13"/>
    </location>
</feature>
<evidence type="ECO:0000313" key="6">
    <source>
        <dbReference type="EMBL" id="ORV43420.1"/>
    </source>
</evidence>
<dbReference type="GO" id="GO:0016787">
    <property type="term" value="F:hydrolase activity"/>
    <property type="evidence" value="ECO:0007669"/>
    <property type="project" value="UniProtKB-KW"/>
</dbReference>
<comment type="similarity">
    <text evidence="1">Belongs to the 'GDXG' lipolytic enzyme family.</text>
</comment>
<dbReference type="Gene3D" id="3.40.50.1820">
    <property type="entry name" value="alpha/beta hydrolase"/>
    <property type="match status" value="1"/>
</dbReference>
<accession>A0A1X1TFX3</accession>
<dbReference type="EMBL" id="LQOS01000018">
    <property type="protein sequence ID" value="ORV43420.1"/>
    <property type="molecule type" value="Genomic_DNA"/>
</dbReference>
<reference evidence="5" key="3">
    <citation type="submission" date="2020-02" db="EMBL/GenBank/DDBJ databases">
        <authorList>
            <person name="Matsumoto Y."/>
            <person name="Motooka D."/>
            <person name="Nakamura S."/>
        </authorList>
    </citation>
    <scope>NUCLEOTIDE SEQUENCE</scope>
    <source>
        <strain evidence="5">JCM 12405</strain>
    </source>
</reference>
<organism evidence="6 7">
    <name type="scientific">Mycolicibacterium doricum</name>
    <dbReference type="NCBI Taxonomy" id="126673"/>
    <lineage>
        <taxon>Bacteria</taxon>
        <taxon>Bacillati</taxon>
        <taxon>Actinomycetota</taxon>
        <taxon>Actinomycetes</taxon>
        <taxon>Mycobacteriales</taxon>
        <taxon>Mycobacteriaceae</taxon>
        <taxon>Mycolicibacterium</taxon>
    </lineage>
</organism>
<evidence type="ECO:0000313" key="5">
    <source>
        <dbReference type="EMBL" id="BBZ07159.1"/>
    </source>
</evidence>
<dbReference type="RefSeq" id="WP_085188911.1">
    <property type="nucleotide sequence ID" value="NZ_AP022605.1"/>
</dbReference>
<sequence>MPPSQPAAAPPVGPTARGGDPAPRGKNRMRDALVNGATRATLRTIPLLPEPVKRALLGFRSVTVDGNTLDTTLQLLLAAQRAAGISGLVASDDVGVARHQLHITAAMLTAGIVVEVTELTIPGPVGTIPARLYRPTTPEAHSPLLVFYHGGGFVIGDLDTHDDLCRLICRDGGMTVLSVDYRLAPEHKAPAAADDAYAAFHWATEHAAELGVAADRIAVGGDSAGGNLAAVVSQRARNAGAPPPALQLLIYPVVDVCSETRSKTLFADGYFLTARDMDWFMDHYLGGASVDPTDPEVSPLLADDLSGLPPALVLTGGFDPLRDEGNRYAEALRNAGVPVDLRQERSLIHGFANFFPLGGDSETATAAMISALRAHLSRG</sequence>
<dbReference type="SUPFAM" id="SSF53474">
    <property type="entry name" value="alpha/beta-Hydrolases"/>
    <property type="match status" value="1"/>
</dbReference>
<evidence type="ECO:0000313" key="8">
    <source>
        <dbReference type="Proteomes" id="UP000467201"/>
    </source>
</evidence>
<dbReference type="Pfam" id="PF07859">
    <property type="entry name" value="Abhydrolase_3"/>
    <property type="match status" value="1"/>
</dbReference>
<dbReference type="AlphaFoldDB" id="A0A1X1TFX3"/>
<name>A0A1X1TFX3_9MYCO</name>
<evidence type="ECO:0000256" key="2">
    <source>
        <dbReference type="ARBA" id="ARBA00022801"/>
    </source>
</evidence>
<dbReference type="Proteomes" id="UP000193564">
    <property type="component" value="Unassembled WGS sequence"/>
</dbReference>
<evidence type="ECO:0000256" key="3">
    <source>
        <dbReference type="SAM" id="MobiDB-lite"/>
    </source>
</evidence>
<reference evidence="5 8" key="2">
    <citation type="journal article" date="2019" name="Emerg. Microbes Infect.">
        <title>Comprehensive subspecies identification of 175 nontuberculous mycobacteria species based on 7547 genomic profiles.</title>
        <authorList>
            <person name="Matsumoto Y."/>
            <person name="Kinjo T."/>
            <person name="Motooka D."/>
            <person name="Nabeya D."/>
            <person name="Jung N."/>
            <person name="Uechi K."/>
            <person name="Horii T."/>
            <person name="Iida T."/>
            <person name="Fujita J."/>
            <person name="Nakamura S."/>
        </authorList>
    </citation>
    <scope>NUCLEOTIDE SEQUENCE [LARGE SCALE GENOMIC DNA]</scope>
    <source>
        <strain evidence="5 8">JCM 12405</strain>
    </source>
</reference>
<dbReference type="InterPro" id="IPR013094">
    <property type="entry name" value="AB_hydrolase_3"/>
</dbReference>
<dbReference type="PANTHER" id="PTHR48081">
    <property type="entry name" value="AB HYDROLASE SUPERFAMILY PROTEIN C4A8.06C"/>
    <property type="match status" value="1"/>
</dbReference>
<keyword evidence="2" id="KW-0378">Hydrolase</keyword>